<dbReference type="AlphaFoldDB" id="A0A3P8UMB2"/>
<dbReference type="PROSITE" id="PS50041">
    <property type="entry name" value="C_TYPE_LECTIN_2"/>
    <property type="match status" value="1"/>
</dbReference>
<dbReference type="Gene3D" id="3.10.100.10">
    <property type="entry name" value="Mannose-Binding Protein A, subunit A"/>
    <property type="match status" value="1"/>
</dbReference>
<dbReference type="SUPFAM" id="SSF56436">
    <property type="entry name" value="C-type lectin-like"/>
    <property type="match status" value="1"/>
</dbReference>
<reference evidence="3" key="3">
    <citation type="submission" date="2025-09" db="UniProtKB">
        <authorList>
            <consortium name="Ensembl"/>
        </authorList>
    </citation>
    <scope>IDENTIFICATION</scope>
</reference>
<keyword evidence="1" id="KW-1015">Disulfide bond</keyword>
<dbReference type="CDD" id="cd00037">
    <property type="entry name" value="CLECT"/>
    <property type="match status" value="1"/>
</dbReference>
<dbReference type="Proteomes" id="UP000265120">
    <property type="component" value="Chromosome 14"/>
</dbReference>
<dbReference type="InterPro" id="IPR001304">
    <property type="entry name" value="C-type_lectin-like"/>
</dbReference>
<reference evidence="3 4" key="1">
    <citation type="journal article" date="2014" name="Nat. Genet.">
        <title>Whole-genome sequence of a flatfish provides insights into ZW sex chromosome evolution and adaptation to a benthic lifestyle.</title>
        <authorList>
            <person name="Chen S."/>
            <person name="Zhang G."/>
            <person name="Shao C."/>
            <person name="Huang Q."/>
            <person name="Liu G."/>
            <person name="Zhang P."/>
            <person name="Song W."/>
            <person name="An N."/>
            <person name="Chalopin D."/>
            <person name="Volff J.N."/>
            <person name="Hong Y."/>
            <person name="Li Q."/>
            <person name="Sha Z."/>
            <person name="Zhou H."/>
            <person name="Xie M."/>
            <person name="Yu Q."/>
            <person name="Liu Y."/>
            <person name="Xiang H."/>
            <person name="Wang N."/>
            <person name="Wu K."/>
            <person name="Yang C."/>
            <person name="Zhou Q."/>
            <person name="Liao X."/>
            <person name="Yang L."/>
            <person name="Hu Q."/>
            <person name="Zhang J."/>
            <person name="Meng L."/>
            <person name="Jin L."/>
            <person name="Tian Y."/>
            <person name="Lian J."/>
            <person name="Yang J."/>
            <person name="Miao G."/>
            <person name="Liu S."/>
            <person name="Liang Z."/>
            <person name="Yan F."/>
            <person name="Li Y."/>
            <person name="Sun B."/>
            <person name="Zhang H."/>
            <person name="Zhang J."/>
            <person name="Zhu Y."/>
            <person name="Du M."/>
            <person name="Zhao Y."/>
            <person name="Schartl M."/>
            <person name="Tang Q."/>
            <person name="Wang J."/>
        </authorList>
    </citation>
    <scope>NUCLEOTIDE SEQUENCE</scope>
</reference>
<evidence type="ECO:0000313" key="4">
    <source>
        <dbReference type="Proteomes" id="UP000265120"/>
    </source>
</evidence>
<evidence type="ECO:0000259" key="2">
    <source>
        <dbReference type="PROSITE" id="PS50041"/>
    </source>
</evidence>
<dbReference type="InterPro" id="IPR016187">
    <property type="entry name" value="CTDL_fold"/>
</dbReference>
<dbReference type="OMA" id="AGSCYWM"/>
<proteinExistence type="predicted"/>
<evidence type="ECO:0000313" key="3">
    <source>
        <dbReference type="Ensembl" id="ENSCSEP00000001400.1"/>
    </source>
</evidence>
<dbReference type="PROSITE" id="PS00615">
    <property type="entry name" value="C_TYPE_LECTIN_1"/>
    <property type="match status" value="1"/>
</dbReference>
<accession>A0A3P8UMB2</accession>
<dbReference type="InterPro" id="IPR018378">
    <property type="entry name" value="C-type_lectin_CS"/>
</dbReference>
<keyword evidence="4" id="KW-1185">Reference proteome</keyword>
<dbReference type="SMART" id="SM00034">
    <property type="entry name" value="CLECT"/>
    <property type="match status" value="1"/>
</dbReference>
<dbReference type="GeneTree" id="ENSGT01050000244842"/>
<dbReference type="Ensembl" id="ENSCSET00000001429.1">
    <property type="protein sequence ID" value="ENSCSEP00000001400.1"/>
    <property type="gene ID" value="ENSCSEG00000000933.1"/>
</dbReference>
<dbReference type="InterPro" id="IPR016186">
    <property type="entry name" value="C-type_lectin-like/link_sf"/>
</dbReference>
<organism evidence="3 4">
    <name type="scientific">Cynoglossus semilaevis</name>
    <name type="common">Tongue sole</name>
    <dbReference type="NCBI Taxonomy" id="244447"/>
    <lineage>
        <taxon>Eukaryota</taxon>
        <taxon>Metazoa</taxon>
        <taxon>Chordata</taxon>
        <taxon>Craniata</taxon>
        <taxon>Vertebrata</taxon>
        <taxon>Euteleostomi</taxon>
        <taxon>Actinopterygii</taxon>
        <taxon>Neopterygii</taxon>
        <taxon>Teleostei</taxon>
        <taxon>Neoteleostei</taxon>
        <taxon>Acanthomorphata</taxon>
        <taxon>Carangaria</taxon>
        <taxon>Pleuronectiformes</taxon>
        <taxon>Pleuronectoidei</taxon>
        <taxon>Cynoglossidae</taxon>
        <taxon>Cynoglossinae</taxon>
        <taxon>Cynoglossus</taxon>
    </lineage>
</organism>
<dbReference type="InterPro" id="IPR050111">
    <property type="entry name" value="C-type_lectin/snaclec_domain"/>
</dbReference>
<dbReference type="Pfam" id="PF00059">
    <property type="entry name" value="Lectin_C"/>
    <property type="match status" value="1"/>
</dbReference>
<dbReference type="PANTHER" id="PTHR22803">
    <property type="entry name" value="MANNOSE, PHOSPHOLIPASE, LECTIN RECEPTOR RELATED"/>
    <property type="match status" value="1"/>
</dbReference>
<reference evidence="3" key="2">
    <citation type="submission" date="2025-08" db="UniProtKB">
        <authorList>
            <consortium name="Ensembl"/>
        </authorList>
    </citation>
    <scope>IDENTIFICATION</scope>
</reference>
<evidence type="ECO:0000256" key="1">
    <source>
        <dbReference type="ARBA" id="ARBA00023157"/>
    </source>
</evidence>
<feature type="domain" description="C-type lectin" evidence="2">
    <location>
        <begin position="51"/>
        <end position="171"/>
    </location>
</feature>
<sequence length="200" mass="23004">MTGGQNPKPTPAPGQWDQQSFSNTALLKTFSIYRCFMFPADSHCDNGYLLYRDFCYHFETETVKSWQDAEDHCTSEQGHLVSFHSEEELSFLTGMNHQNAGNPTGISLWMGGHDAVNEGGWEWTDGSPFRYVRWAEGNPDDYFGEDCLSMYINDGYWNDDVCEYKRGYICKKRGEMLAMALYSEDRTDLMKNIITENTNI</sequence>
<dbReference type="PRINTS" id="PR01504">
    <property type="entry name" value="PNCREATITSAP"/>
</dbReference>
<name>A0A3P8UMB2_CYNSE</name>
<protein>
    <recommendedName>
        <fullName evidence="2">C-type lectin domain-containing protein</fullName>
    </recommendedName>
</protein>